<comment type="caution">
    <text evidence="1">The sequence shown here is derived from an EMBL/GenBank/DDBJ whole genome shotgun (WGS) entry which is preliminary data.</text>
</comment>
<dbReference type="Proteomes" id="UP000789405">
    <property type="component" value="Unassembled WGS sequence"/>
</dbReference>
<gene>
    <name evidence="1" type="ORF">DERYTH_LOCUS24844</name>
</gene>
<feature type="non-terminal residue" evidence="1">
    <location>
        <position position="1"/>
    </location>
</feature>
<name>A0A9N9K5B4_9GLOM</name>
<dbReference type="AlphaFoldDB" id="A0A9N9K5B4"/>
<proteinExistence type="predicted"/>
<dbReference type="OrthoDB" id="2463928at2759"/>
<feature type="non-terminal residue" evidence="1">
    <location>
        <position position="83"/>
    </location>
</feature>
<reference evidence="1" key="1">
    <citation type="submission" date="2021-06" db="EMBL/GenBank/DDBJ databases">
        <authorList>
            <person name="Kallberg Y."/>
            <person name="Tangrot J."/>
            <person name="Rosling A."/>
        </authorList>
    </citation>
    <scope>NUCLEOTIDE SEQUENCE</scope>
    <source>
        <strain evidence="1">MA453B</strain>
    </source>
</reference>
<sequence length="83" mass="9610">YDKAVKDYHLLAIANIVQNEAKKAYKNSIVEYLKTQEVANIKFKLAGSINVYLIGESNLKADINNTMKFLTKKNYYVKQFFVK</sequence>
<protein>
    <submittedName>
        <fullName evidence="1">12944_t:CDS:1</fullName>
    </submittedName>
</protein>
<organism evidence="1 2">
    <name type="scientific">Dentiscutata erythropus</name>
    <dbReference type="NCBI Taxonomy" id="1348616"/>
    <lineage>
        <taxon>Eukaryota</taxon>
        <taxon>Fungi</taxon>
        <taxon>Fungi incertae sedis</taxon>
        <taxon>Mucoromycota</taxon>
        <taxon>Glomeromycotina</taxon>
        <taxon>Glomeromycetes</taxon>
        <taxon>Diversisporales</taxon>
        <taxon>Gigasporaceae</taxon>
        <taxon>Dentiscutata</taxon>
    </lineage>
</organism>
<keyword evidence="2" id="KW-1185">Reference proteome</keyword>
<dbReference type="EMBL" id="CAJVPY010043552">
    <property type="protein sequence ID" value="CAG8808256.1"/>
    <property type="molecule type" value="Genomic_DNA"/>
</dbReference>
<evidence type="ECO:0000313" key="1">
    <source>
        <dbReference type="EMBL" id="CAG8808256.1"/>
    </source>
</evidence>
<evidence type="ECO:0000313" key="2">
    <source>
        <dbReference type="Proteomes" id="UP000789405"/>
    </source>
</evidence>
<accession>A0A9N9K5B4</accession>